<gene>
    <name evidence="3" type="ORF">PMAYCL1PPCAC_19629</name>
</gene>
<keyword evidence="2" id="KW-0812">Transmembrane</keyword>
<feature type="transmembrane region" description="Helical" evidence="2">
    <location>
        <begin position="44"/>
        <end position="63"/>
    </location>
</feature>
<feature type="compositionally biased region" description="Low complexity" evidence="1">
    <location>
        <begin position="212"/>
        <end position="227"/>
    </location>
</feature>
<protein>
    <submittedName>
        <fullName evidence="3">Uncharacterized protein</fullName>
    </submittedName>
</protein>
<dbReference type="AlphaFoldDB" id="A0AAN5CS93"/>
<sequence length="236" mass="26975">MCVSRICCCNATMAACIGAGVTLIFVAIPGVVSWGMAFYIVWKYVQSSLVTLSLLSAICVFIATCAKVPALMYVAVALQILPTLFLLGIGIYWEAELSDFYETVDIVLVAFMYGVPTVLSIFSMYAYFCGAKQLYHDREVRKQQKLELQMLQLQLHQQQSPPQLPPQHHGQHQQSPQMQPPLQPYQYQSQDQYQQLQREYQQQELKQQAIRLQQQQHAQQQMGQQAQPKSEEPWIV</sequence>
<evidence type="ECO:0000256" key="2">
    <source>
        <dbReference type="SAM" id="Phobius"/>
    </source>
</evidence>
<dbReference type="Proteomes" id="UP001328107">
    <property type="component" value="Unassembled WGS sequence"/>
</dbReference>
<proteinExistence type="predicted"/>
<dbReference type="EMBL" id="BTRK01000004">
    <property type="protein sequence ID" value="GMR49434.1"/>
    <property type="molecule type" value="Genomic_DNA"/>
</dbReference>
<evidence type="ECO:0000313" key="3">
    <source>
        <dbReference type="EMBL" id="GMR49434.1"/>
    </source>
</evidence>
<evidence type="ECO:0000256" key="1">
    <source>
        <dbReference type="SAM" id="MobiDB-lite"/>
    </source>
</evidence>
<feature type="transmembrane region" description="Helical" evidence="2">
    <location>
        <begin position="12"/>
        <end position="32"/>
    </location>
</feature>
<feature type="region of interest" description="Disordered" evidence="1">
    <location>
        <begin position="159"/>
        <end position="199"/>
    </location>
</feature>
<keyword evidence="2" id="KW-0472">Membrane</keyword>
<comment type="caution">
    <text evidence="3">The sequence shown here is derived from an EMBL/GenBank/DDBJ whole genome shotgun (WGS) entry which is preliminary data.</text>
</comment>
<feature type="transmembrane region" description="Helical" evidence="2">
    <location>
        <begin position="70"/>
        <end position="93"/>
    </location>
</feature>
<accession>A0AAN5CS93</accession>
<keyword evidence="2" id="KW-1133">Transmembrane helix</keyword>
<dbReference type="PROSITE" id="PS51257">
    <property type="entry name" value="PROKAR_LIPOPROTEIN"/>
    <property type="match status" value="1"/>
</dbReference>
<keyword evidence="4" id="KW-1185">Reference proteome</keyword>
<organism evidence="3 4">
    <name type="scientific">Pristionchus mayeri</name>
    <dbReference type="NCBI Taxonomy" id="1317129"/>
    <lineage>
        <taxon>Eukaryota</taxon>
        <taxon>Metazoa</taxon>
        <taxon>Ecdysozoa</taxon>
        <taxon>Nematoda</taxon>
        <taxon>Chromadorea</taxon>
        <taxon>Rhabditida</taxon>
        <taxon>Rhabditina</taxon>
        <taxon>Diplogasteromorpha</taxon>
        <taxon>Diplogasteroidea</taxon>
        <taxon>Neodiplogasteridae</taxon>
        <taxon>Pristionchus</taxon>
    </lineage>
</organism>
<name>A0AAN5CS93_9BILA</name>
<evidence type="ECO:0000313" key="4">
    <source>
        <dbReference type="Proteomes" id="UP001328107"/>
    </source>
</evidence>
<feature type="compositionally biased region" description="Low complexity" evidence="1">
    <location>
        <begin position="159"/>
        <end position="177"/>
    </location>
</feature>
<feature type="region of interest" description="Disordered" evidence="1">
    <location>
        <begin position="212"/>
        <end position="236"/>
    </location>
</feature>
<reference evidence="4" key="1">
    <citation type="submission" date="2022-10" db="EMBL/GenBank/DDBJ databases">
        <title>Genome assembly of Pristionchus species.</title>
        <authorList>
            <person name="Yoshida K."/>
            <person name="Sommer R.J."/>
        </authorList>
    </citation>
    <scope>NUCLEOTIDE SEQUENCE [LARGE SCALE GENOMIC DNA]</scope>
    <source>
        <strain evidence="4">RS5460</strain>
    </source>
</reference>
<feature type="transmembrane region" description="Helical" evidence="2">
    <location>
        <begin position="105"/>
        <end position="128"/>
    </location>
</feature>
<feature type="compositionally biased region" description="Low complexity" evidence="1">
    <location>
        <begin position="184"/>
        <end position="199"/>
    </location>
</feature>